<evidence type="ECO:0000313" key="7">
    <source>
        <dbReference type="EMBL" id="CAF0751962.1"/>
    </source>
</evidence>
<keyword evidence="5" id="KW-0732">Signal</keyword>
<dbReference type="CDD" id="cd11308">
    <property type="entry name" value="Peptidase_M14NE-CP-C_like"/>
    <property type="match status" value="2"/>
</dbReference>
<dbReference type="InterPro" id="IPR008969">
    <property type="entry name" value="CarboxyPept-like_regulatory"/>
</dbReference>
<comment type="caution">
    <text evidence="3">Lacks conserved residue(s) required for the propagation of feature annotation.</text>
</comment>
<gene>
    <name evidence="7" type="ORF">OXX778_LOCUS3966</name>
</gene>
<evidence type="ECO:0000256" key="4">
    <source>
        <dbReference type="SAM" id="Phobius"/>
    </source>
</evidence>
<dbReference type="PANTHER" id="PTHR11532:SF73">
    <property type="entry name" value="CARBOXYPEPTIDASE D"/>
    <property type="match status" value="1"/>
</dbReference>
<dbReference type="AlphaFoldDB" id="A0A813PJ59"/>
<evidence type="ECO:0000256" key="3">
    <source>
        <dbReference type="PROSITE-ProRule" id="PRU01379"/>
    </source>
</evidence>
<keyword evidence="4" id="KW-0812">Transmembrane</keyword>
<feature type="domain" description="Peptidase M14" evidence="6">
    <location>
        <begin position="37"/>
        <end position="303"/>
    </location>
</feature>
<proteinExistence type="inferred from homology"/>
<feature type="transmembrane region" description="Helical" evidence="4">
    <location>
        <begin position="850"/>
        <end position="871"/>
    </location>
</feature>
<dbReference type="Pfam" id="PF00246">
    <property type="entry name" value="Peptidase_M14"/>
    <property type="match status" value="2"/>
</dbReference>
<dbReference type="PANTHER" id="PTHR11532">
    <property type="entry name" value="PROTEASE M14 CARBOXYPEPTIDASE"/>
    <property type="match status" value="1"/>
</dbReference>
<dbReference type="GO" id="GO:0016485">
    <property type="term" value="P:protein processing"/>
    <property type="evidence" value="ECO:0007669"/>
    <property type="project" value="TreeGrafter"/>
</dbReference>
<dbReference type="Proteomes" id="UP000663879">
    <property type="component" value="Unassembled WGS sequence"/>
</dbReference>
<dbReference type="EMBL" id="CAJNOC010000373">
    <property type="protein sequence ID" value="CAF0751962.1"/>
    <property type="molecule type" value="Genomic_DNA"/>
</dbReference>
<feature type="signal peptide" evidence="5">
    <location>
        <begin position="1"/>
        <end position="24"/>
    </location>
</feature>
<keyword evidence="4" id="KW-0472">Membrane</keyword>
<accession>A0A813PJ59</accession>
<evidence type="ECO:0000313" key="8">
    <source>
        <dbReference type="Proteomes" id="UP000663879"/>
    </source>
</evidence>
<feature type="domain" description="Peptidase M14" evidence="6">
    <location>
        <begin position="440"/>
        <end position="749"/>
    </location>
</feature>
<dbReference type="GO" id="GO:0008270">
    <property type="term" value="F:zinc ion binding"/>
    <property type="evidence" value="ECO:0007669"/>
    <property type="project" value="InterPro"/>
</dbReference>
<dbReference type="InterPro" id="IPR057246">
    <property type="entry name" value="CARBOXYPEPT_ZN_1"/>
</dbReference>
<evidence type="ECO:0000256" key="5">
    <source>
        <dbReference type="SAM" id="SignalP"/>
    </source>
</evidence>
<dbReference type="PROSITE" id="PS00132">
    <property type="entry name" value="CARBOXYPEPT_ZN_1"/>
    <property type="match status" value="2"/>
</dbReference>
<organism evidence="7 8">
    <name type="scientific">Brachionus calyciflorus</name>
    <dbReference type="NCBI Taxonomy" id="104777"/>
    <lineage>
        <taxon>Eukaryota</taxon>
        <taxon>Metazoa</taxon>
        <taxon>Spiralia</taxon>
        <taxon>Gnathifera</taxon>
        <taxon>Rotifera</taxon>
        <taxon>Eurotatoria</taxon>
        <taxon>Monogononta</taxon>
        <taxon>Pseudotrocha</taxon>
        <taxon>Ploima</taxon>
        <taxon>Brachionidae</taxon>
        <taxon>Brachionus</taxon>
    </lineage>
</organism>
<feature type="active site" description="Proton donor/acceptor" evidence="3">
    <location>
        <position position="719"/>
    </location>
</feature>
<dbReference type="GO" id="GO:0005615">
    <property type="term" value="C:extracellular space"/>
    <property type="evidence" value="ECO:0007669"/>
    <property type="project" value="TreeGrafter"/>
</dbReference>
<dbReference type="SMART" id="SM00631">
    <property type="entry name" value="Zn_pept"/>
    <property type="match status" value="2"/>
</dbReference>
<dbReference type="Gene3D" id="3.40.630.10">
    <property type="entry name" value="Zn peptidases"/>
    <property type="match status" value="2"/>
</dbReference>
<dbReference type="GO" id="GO:0006518">
    <property type="term" value="P:peptide metabolic process"/>
    <property type="evidence" value="ECO:0007669"/>
    <property type="project" value="TreeGrafter"/>
</dbReference>
<dbReference type="SUPFAM" id="SSF53187">
    <property type="entry name" value="Zn-dependent exopeptidases"/>
    <property type="match status" value="2"/>
</dbReference>
<evidence type="ECO:0000259" key="6">
    <source>
        <dbReference type="PROSITE" id="PS52035"/>
    </source>
</evidence>
<dbReference type="GO" id="GO:0004181">
    <property type="term" value="F:metallocarboxypeptidase activity"/>
    <property type="evidence" value="ECO:0007669"/>
    <property type="project" value="InterPro"/>
</dbReference>
<comment type="similarity">
    <text evidence="1 3">Belongs to the peptidase M14 family.</text>
</comment>
<dbReference type="PRINTS" id="PR00765">
    <property type="entry name" value="CRBOXYPTASEA"/>
</dbReference>
<dbReference type="PROSITE" id="PS52035">
    <property type="entry name" value="PEPTIDASE_M14"/>
    <property type="match status" value="2"/>
</dbReference>
<name>A0A813PJ59_9BILA</name>
<reference evidence="7" key="1">
    <citation type="submission" date="2021-02" db="EMBL/GenBank/DDBJ databases">
        <authorList>
            <person name="Nowell W R."/>
        </authorList>
    </citation>
    <scope>NUCLEOTIDE SEQUENCE</scope>
    <source>
        <strain evidence="7">Ploen Becks lab</strain>
    </source>
</reference>
<evidence type="ECO:0000256" key="2">
    <source>
        <dbReference type="ARBA" id="ARBA00023180"/>
    </source>
</evidence>
<evidence type="ECO:0000256" key="1">
    <source>
        <dbReference type="ARBA" id="ARBA00005988"/>
    </source>
</evidence>
<dbReference type="InterPro" id="IPR000834">
    <property type="entry name" value="Peptidase_M14"/>
</dbReference>
<dbReference type="Pfam" id="PF13620">
    <property type="entry name" value="CarboxypepD_reg"/>
    <property type="match status" value="2"/>
</dbReference>
<comment type="caution">
    <text evidence="7">The sequence shown here is derived from an EMBL/GenBank/DDBJ whole genome shotgun (WGS) entry which is preliminary data.</text>
</comment>
<dbReference type="InterPro" id="IPR050753">
    <property type="entry name" value="Peptidase_M14_domain"/>
</dbReference>
<dbReference type="OrthoDB" id="10249045at2759"/>
<keyword evidence="2" id="KW-0325">Glycoprotein</keyword>
<feature type="chain" id="PRO_5032858859" description="Peptidase M14 domain-containing protein" evidence="5">
    <location>
        <begin position="25"/>
        <end position="915"/>
    </location>
</feature>
<keyword evidence="8" id="KW-1185">Reference proteome</keyword>
<sequence>MTNHNKLKRILLFLAILLISKSNCDDQINIQNLLLSEYHDYDALKALLETFQSSYSNISKLISIGKSAEHRDLFVFQITDQIDRVEPGEPSVKLIANTHGEEAVGRELLVNLIYYLLENYQKDEKVTSLIDSTNIYIMPTSNPDVFEKIKNKAFKCESDPSFKNVEFDFPNRLNSNLTKENMFESRESETVSLMNWILNNKFVLSGNLKQTVPIRSNLNEDLNIVEYLETSYLNSKPKSNEIISCSDVLVNKTHGNMQEFNYFYSNTIEVNLNLVCCKYPPIDKLKFEWENNRNALINFLSRVHMGIKGFITDFSDSKFLHENGVLGTPIQNAVITVEGYTHNVTSSINGDYWRPLLPNTYRITASAFGFKSETKIVQVIENHVTELNFTLSRENLEIVPHMFAEEKNELDILVSQINLLTNLNKRDSLLINTVEPQETNIHNQEDLEEFLKNVEKKCSNIATVHSLGKSVNGTGLYSIIISDNPKVHEKGEPEVKLIGNLHGDEIISRELLIQFIDFLCENYDKNELVKRLVDSTRIHIAPSVNPDGYAKKSRNNANNVDLENNFPTIFKVKSIQKLTGESTQKSNVNKILEILKGKEISINDQNIQPETNFLMLWSREHPFILSGNLDSGSLTVKYPFNDNKNGEVQETPTPDDDTFKMLAKSYSLAHPRMAFGYKLCQPNQKFQDGITNGAAWYTNRGSMQDWTYLNTNDMQIKIEISCEKNVDQAKLIVFWEENKYSLFSFIGQAHKGIKGVVRDQVTKLAIQNATIQIEDIPHNVTTYRYGDYWRILTPGHYYLSVSHPKYETAKVKVKVGQGSATVVNFDLKPIGINYDKIVNEVITVISTNSYAYLITGLSIIIIILIIISLVVKSFKSNSRITLPNNLYTKLDQEDNRKLLFEDDEEFDTDDKLFIR</sequence>
<protein>
    <recommendedName>
        <fullName evidence="6">Peptidase M14 domain-containing protein</fullName>
    </recommendedName>
</protein>
<dbReference type="Gene3D" id="2.60.40.1120">
    <property type="entry name" value="Carboxypeptidase-like, regulatory domain"/>
    <property type="match status" value="2"/>
</dbReference>
<dbReference type="SUPFAM" id="SSF49464">
    <property type="entry name" value="Carboxypeptidase regulatory domain-like"/>
    <property type="match status" value="2"/>
</dbReference>
<keyword evidence="4" id="KW-1133">Transmembrane helix</keyword>